<evidence type="ECO:0008006" key="3">
    <source>
        <dbReference type="Google" id="ProtNLM"/>
    </source>
</evidence>
<evidence type="ECO:0000313" key="2">
    <source>
        <dbReference type="Proteomes" id="UP001225605"/>
    </source>
</evidence>
<evidence type="ECO:0000313" key="1">
    <source>
        <dbReference type="EMBL" id="MDQ2587062.1"/>
    </source>
</evidence>
<dbReference type="InterPro" id="IPR006764">
    <property type="entry name" value="SAM_dep_MeTrfase_SAV2177_type"/>
</dbReference>
<gene>
    <name evidence="1" type="ORF">CKY47_24375</name>
</gene>
<dbReference type="SUPFAM" id="SSF53335">
    <property type="entry name" value="S-adenosyl-L-methionine-dependent methyltransferases"/>
    <property type="match status" value="1"/>
</dbReference>
<dbReference type="Gene3D" id="3.40.50.150">
    <property type="entry name" value="Vaccinia Virus protein VP39"/>
    <property type="match status" value="1"/>
</dbReference>
<dbReference type="PIRSF" id="PIRSF017393">
    <property type="entry name" value="MTase_SAV2177"/>
    <property type="match status" value="1"/>
</dbReference>
<dbReference type="Proteomes" id="UP001225605">
    <property type="component" value="Unassembled WGS sequence"/>
</dbReference>
<dbReference type="EMBL" id="NSDM01000011">
    <property type="protein sequence ID" value="MDQ2587062.1"/>
    <property type="molecule type" value="Genomic_DNA"/>
</dbReference>
<protein>
    <recommendedName>
        <fullName evidence="3">S-adenosyl methyltransferase</fullName>
    </recommendedName>
</protein>
<organism evidence="1 2">
    <name type="scientific">Saccharothrix yanglingensis</name>
    <dbReference type="NCBI Taxonomy" id="659496"/>
    <lineage>
        <taxon>Bacteria</taxon>
        <taxon>Bacillati</taxon>
        <taxon>Actinomycetota</taxon>
        <taxon>Actinomycetes</taxon>
        <taxon>Pseudonocardiales</taxon>
        <taxon>Pseudonocardiaceae</taxon>
        <taxon>Saccharothrix</taxon>
    </lineage>
</organism>
<keyword evidence="2" id="KW-1185">Reference proteome</keyword>
<accession>A0ABU0X4K4</accession>
<reference evidence="1 2" key="1">
    <citation type="submission" date="2017-06" db="EMBL/GenBank/DDBJ databases">
        <title>Cultured bacterium strain Saccharothrix yanglingensis Hhs.015.</title>
        <authorList>
            <person name="Xia Y."/>
        </authorList>
    </citation>
    <scope>NUCLEOTIDE SEQUENCE [LARGE SCALE GENOMIC DNA]</scope>
    <source>
        <strain evidence="1 2">Hhs.015</strain>
    </source>
</reference>
<name>A0ABU0X4K4_9PSEU</name>
<proteinExistence type="predicted"/>
<comment type="caution">
    <text evidence="1">The sequence shown here is derived from an EMBL/GenBank/DDBJ whole genome shotgun (WGS) entry which is preliminary data.</text>
</comment>
<dbReference type="InterPro" id="IPR029063">
    <property type="entry name" value="SAM-dependent_MTases_sf"/>
</dbReference>
<dbReference type="Pfam" id="PF04672">
    <property type="entry name" value="Methyltransf_19"/>
    <property type="match status" value="1"/>
</dbReference>
<sequence length="272" mass="29192">MRCAVQNPPRWVSTSGDVDRPNAARLYDYYLGGAHNFAVDREYAERSMRHVPAAAMVQHSRAFLRRAVRECVSRGIRQFLDLGSGIPTAGNVHEVAQQVDPTCRVVYVDHDPTTVAHSRAMLRGNAGAAIAEADIRDVAAVLGAPEVRGMLDLAEPVAVLMVAILPFVPDEDDPAGVVAGYRDALADGSVLVVSHLTCDVQPSVVEELIGVAEGTVMPMVARSKAALEVMLDGWELLEPGLVLATRWRGEDELETGAEAVAYGAVCVKRPTT</sequence>